<feature type="signal peptide" evidence="7">
    <location>
        <begin position="1"/>
        <end position="20"/>
    </location>
</feature>
<dbReference type="RefSeq" id="WP_342757258.1">
    <property type="nucleotide sequence ID" value="NZ_CP146256.1"/>
</dbReference>
<dbReference type="SUPFAM" id="SSF53850">
    <property type="entry name" value="Periplasmic binding protein-like II"/>
    <property type="match status" value="1"/>
</dbReference>
<feature type="region of interest" description="Disordered" evidence="6">
    <location>
        <begin position="28"/>
        <end position="66"/>
    </location>
</feature>
<organism evidence="8 9">
    <name type="scientific">Kineothrix sedimenti</name>
    <dbReference type="NCBI Taxonomy" id="3123317"/>
    <lineage>
        <taxon>Bacteria</taxon>
        <taxon>Bacillati</taxon>
        <taxon>Bacillota</taxon>
        <taxon>Clostridia</taxon>
        <taxon>Lachnospirales</taxon>
        <taxon>Lachnospiraceae</taxon>
        <taxon>Kineothrix</taxon>
    </lineage>
</organism>
<dbReference type="InterPro" id="IPR006059">
    <property type="entry name" value="SBP"/>
</dbReference>
<feature type="compositionally biased region" description="Low complexity" evidence="6">
    <location>
        <begin position="28"/>
        <end position="41"/>
    </location>
</feature>
<evidence type="ECO:0000256" key="4">
    <source>
        <dbReference type="ARBA" id="ARBA00023139"/>
    </source>
</evidence>
<evidence type="ECO:0000256" key="5">
    <source>
        <dbReference type="ARBA" id="ARBA00023288"/>
    </source>
</evidence>
<evidence type="ECO:0000256" key="3">
    <source>
        <dbReference type="ARBA" id="ARBA00023136"/>
    </source>
</evidence>
<dbReference type="PANTHER" id="PTHR43649:SF33">
    <property type="entry name" value="POLYGALACTURONAN_RHAMNOGALACTURONAN-BINDING PROTEIN YTCQ"/>
    <property type="match status" value="1"/>
</dbReference>
<feature type="chain" id="PRO_5045152835" evidence="7">
    <location>
        <begin position="21"/>
        <end position="482"/>
    </location>
</feature>
<dbReference type="PROSITE" id="PS51257">
    <property type="entry name" value="PROKAR_LIPOPROTEIN"/>
    <property type="match status" value="1"/>
</dbReference>
<feature type="compositionally biased region" description="Acidic residues" evidence="6">
    <location>
        <begin position="42"/>
        <end position="62"/>
    </location>
</feature>
<gene>
    <name evidence="8" type="ORF">V6984_19470</name>
</gene>
<dbReference type="Gene3D" id="3.40.190.10">
    <property type="entry name" value="Periplasmic binding protein-like II"/>
    <property type="match status" value="1"/>
</dbReference>
<dbReference type="Pfam" id="PF01547">
    <property type="entry name" value="SBP_bac_1"/>
    <property type="match status" value="1"/>
</dbReference>
<protein>
    <submittedName>
        <fullName evidence="8">Extracellular solute-binding protein</fullName>
    </submittedName>
</protein>
<dbReference type="InterPro" id="IPR050490">
    <property type="entry name" value="Bact_solute-bd_prot1"/>
</dbReference>
<evidence type="ECO:0000256" key="1">
    <source>
        <dbReference type="ARBA" id="ARBA00022475"/>
    </source>
</evidence>
<name>A0ABZ3EVP3_9FIRM</name>
<evidence type="ECO:0000256" key="2">
    <source>
        <dbReference type="ARBA" id="ARBA00022729"/>
    </source>
</evidence>
<dbReference type="Proteomes" id="UP001451571">
    <property type="component" value="Chromosome"/>
</dbReference>
<proteinExistence type="predicted"/>
<keyword evidence="9" id="KW-1185">Reference proteome</keyword>
<keyword evidence="3" id="KW-0472">Membrane</keyword>
<keyword evidence="2 7" id="KW-0732">Signal</keyword>
<reference evidence="8 9" key="1">
    <citation type="submission" date="2024-02" db="EMBL/GenBank/DDBJ databases">
        <title>Bacterial strain from lacustrine sediment.</title>
        <authorList>
            <person name="Petit C."/>
            <person name="Fadhlaoui K."/>
        </authorList>
    </citation>
    <scope>NUCLEOTIDE SEQUENCE [LARGE SCALE GENOMIC DNA]</scope>
    <source>
        <strain evidence="8 9">IPX-CK</strain>
    </source>
</reference>
<evidence type="ECO:0000313" key="8">
    <source>
        <dbReference type="EMBL" id="XAH73654.1"/>
    </source>
</evidence>
<accession>A0ABZ3EVP3</accession>
<keyword evidence="4" id="KW-0564">Palmitate</keyword>
<evidence type="ECO:0000256" key="7">
    <source>
        <dbReference type="SAM" id="SignalP"/>
    </source>
</evidence>
<dbReference type="PANTHER" id="PTHR43649">
    <property type="entry name" value="ARABINOSE-BINDING PROTEIN-RELATED"/>
    <property type="match status" value="1"/>
</dbReference>
<keyword evidence="1" id="KW-1003">Cell membrane</keyword>
<sequence length="482" mass="51920">MKKKLLATILSVALTASMLAGCGSSAGTDGAATGDAAAETTTEADAEAGDDAAATEEGEVAEGEAAPEAVTTVGDPNGTHMEMWSFVELHNTFYASMLEKWNAENPDRTIEITFTTYPYADMHTKLLTSLNAGTGAPDLCDVEVGQFPNVVAGMDTWLYPLDDALAPYAADLVQARLDTYAGADGKHYGAPTHVGATVMYYNAELLESYGIDYTTIKTWDDYTAAGEKLKEASNGEVMLTSVDTAGVDWMWVAMAEYGEDWTGGFDGSANVQLESVKNMMTMQQGWLDSGIAMVSPDGHVDLEAGFQNILDSNIASFPKALWFMSRFLNYMPEEAGKWALAPCPVFEEGQPRSVGIGGTGTVVTNQSVDAQLAADFISYAKCSEEGAKGIWEVLGFDVCNSAMWTDESITHDPNNEYVKFFRTNPYDVLNEVKDEIGKISVVAISPTINEQMCNVTLNDVLENKMDVDEALQAAQDVISLEE</sequence>
<evidence type="ECO:0000313" key="9">
    <source>
        <dbReference type="Proteomes" id="UP001451571"/>
    </source>
</evidence>
<keyword evidence="5" id="KW-0449">Lipoprotein</keyword>
<dbReference type="EMBL" id="CP146256">
    <property type="protein sequence ID" value="XAH73654.1"/>
    <property type="molecule type" value="Genomic_DNA"/>
</dbReference>
<evidence type="ECO:0000256" key="6">
    <source>
        <dbReference type="SAM" id="MobiDB-lite"/>
    </source>
</evidence>